<dbReference type="InterPro" id="IPR007410">
    <property type="entry name" value="LpqE-like"/>
</dbReference>
<gene>
    <name evidence="2" type="ORF">DVJ83_01960</name>
</gene>
<sequence>MTTSRKTLTAAGLAALLALSLLALFPALASQSTHAAPASKWTKAPAKTQPLPVTVQGATVAAVPPSIKDTAAYMTLTNRSKQPIKLVGAATPLAAHPMLMITTRSGGMMGMKMVPSLTIPAGGKLTLHRGGDHVMLRGLKRPLKVGETVTLTLSAEDGRTLKVSATVKKN</sequence>
<dbReference type="AlphaFoldDB" id="A0A345IEK5"/>
<accession>A0A345IEK5</accession>
<dbReference type="PANTHER" id="PTHR36302">
    <property type="entry name" value="BLR7088 PROTEIN"/>
    <property type="match status" value="1"/>
</dbReference>
<feature type="chain" id="PRO_5016847761" evidence="1">
    <location>
        <begin position="36"/>
        <end position="170"/>
    </location>
</feature>
<evidence type="ECO:0000313" key="3">
    <source>
        <dbReference type="Proteomes" id="UP000253744"/>
    </source>
</evidence>
<dbReference type="InterPro" id="IPR058248">
    <property type="entry name" value="Lxx211020-like"/>
</dbReference>
<dbReference type="KEGG" id="dwu:DVJ83_01960"/>
<dbReference type="EMBL" id="CP031158">
    <property type="protein sequence ID" value="AXG98127.1"/>
    <property type="molecule type" value="Genomic_DNA"/>
</dbReference>
<dbReference type="PANTHER" id="PTHR36302:SF1">
    <property type="entry name" value="COPPER CHAPERONE PCU(A)C"/>
    <property type="match status" value="1"/>
</dbReference>
<dbReference type="InterPro" id="IPR036182">
    <property type="entry name" value="PCuAC_sf"/>
</dbReference>
<dbReference type="Proteomes" id="UP000253744">
    <property type="component" value="Chromosome"/>
</dbReference>
<name>A0A345IEK5_9DEIO</name>
<protein>
    <submittedName>
        <fullName evidence="2">Copper chaperone PCu(A)C</fullName>
    </submittedName>
</protein>
<feature type="signal peptide" evidence="1">
    <location>
        <begin position="1"/>
        <end position="35"/>
    </location>
</feature>
<keyword evidence="1" id="KW-0732">Signal</keyword>
<evidence type="ECO:0000256" key="1">
    <source>
        <dbReference type="SAM" id="SignalP"/>
    </source>
</evidence>
<dbReference type="STRING" id="1288484.GCA_000348665_00701"/>
<dbReference type="RefSeq" id="WP_114671196.1">
    <property type="nucleotide sequence ID" value="NZ_CALTYN010000127.1"/>
</dbReference>
<reference evidence="2 3" key="1">
    <citation type="submission" date="2018-07" db="EMBL/GenBank/DDBJ databases">
        <title>Complete Genome and Methylome Analysis of Deinococcus wulumuqiensis NEB 479.</title>
        <authorList>
            <person name="Fomenkov A."/>
            <person name="Luyten Y."/>
            <person name="Vincze T."/>
            <person name="Anton B.P."/>
            <person name="Clark T."/>
            <person name="Roberts R.J."/>
            <person name="Morgan R.D."/>
        </authorList>
    </citation>
    <scope>NUCLEOTIDE SEQUENCE [LARGE SCALE GENOMIC DNA]</scope>
    <source>
        <strain evidence="2 3">NEB 479</strain>
    </source>
</reference>
<dbReference type="Gene3D" id="2.60.40.1890">
    <property type="entry name" value="PCu(A)C copper chaperone"/>
    <property type="match status" value="1"/>
</dbReference>
<proteinExistence type="predicted"/>
<dbReference type="Pfam" id="PF04314">
    <property type="entry name" value="PCuAC"/>
    <property type="match status" value="1"/>
</dbReference>
<organism evidence="2 3">
    <name type="scientific">Deinococcus wulumuqiensis</name>
    <dbReference type="NCBI Taxonomy" id="980427"/>
    <lineage>
        <taxon>Bacteria</taxon>
        <taxon>Thermotogati</taxon>
        <taxon>Deinococcota</taxon>
        <taxon>Deinococci</taxon>
        <taxon>Deinococcales</taxon>
        <taxon>Deinococcaceae</taxon>
        <taxon>Deinococcus</taxon>
    </lineage>
</organism>
<evidence type="ECO:0000313" key="2">
    <source>
        <dbReference type="EMBL" id="AXG98127.1"/>
    </source>
</evidence>
<dbReference type="SUPFAM" id="SSF110087">
    <property type="entry name" value="DR1885-like metal-binding protein"/>
    <property type="match status" value="1"/>
</dbReference>